<sequence length="64" mass="7175">MNNILGLPALLVFFLLSWLILRSRRVSWLDAIVFALFGFYLASSTFSHFVTALVNNLATLVGGW</sequence>
<keyword evidence="1" id="KW-1133">Transmembrane helix</keyword>
<dbReference type="RefSeq" id="WP_212531654.1">
    <property type="nucleotide sequence ID" value="NZ_JAGSOG010000186.1"/>
</dbReference>
<keyword evidence="3" id="KW-1185">Reference proteome</keyword>
<comment type="caution">
    <text evidence="2">The sequence shown here is derived from an EMBL/GenBank/DDBJ whole genome shotgun (WGS) entry which is preliminary data.</text>
</comment>
<accession>A0A941ERP8</accession>
<feature type="transmembrane region" description="Helical" evidence="1">
    <location>
        <begin position="32"/>
        <end position="54"/>
    </location>
</feature>
<evidence type="ECO:0000313" key="2">
    <source>
        <dbReference type="EMBL" id="MBR7837185.1"/>
    </source>
</evidence>
<reference evidence="2" key="1">
    <citation type="submission" date="2021-04" db="EMBL/GenBank/DDBJ databases">
        <title>Genome based classification of Actinospica acidithermotolerans sp. nov., an actinobacterium isolated from an Indonesian hot spring.</title>
        <authorList>
            <person name="Kusuma A.B."/>
            <person name="Putra K.E."/>
            <person name="Nafisah S."/>
            <person name="Loh J."/>
            <person name="Nouioui I."/>
            <person name="Goodfellow M."/>
        </authorList>
    </citation>
    <scope>NUCLEOTIDE SEQUENCE</scope>
    <source>
        <strain evidence="2">CSCA 57</strain>
    </source>
</reference>
<keyword evidence="1" id="KW-0472">Membrane</keyword>
<name>A0A941ERP8_9ACTN</name>
<dbReference type="AlphaFoldDB" id="A0A941ERP8"/>
<organism evidence="2 3">
    <name type="scientific">Actinospica durhamensis</name>
    <dbReference type="NCBI Taxonomy" id="1508375"/>
    <lineage>
        <taxon>Bacteria</taxon>
        <taxon>Bacillati</taxon>
        <taxon>Actinomycetota</taxon>
        <taxon>Actinomycetes</taxon>
        <taxon>Catenulisporales</taxon>
        <taxon>Actinospicaceae</taxon>
        <taxon>Actinospica</taxon>
    </lineage>
</organism>
<gene>
    <name evidence="2" type="ORF">KDL01_28165</name>
</gene>
<evidence type="ECO:0000256" key="1">
    <source>
        <dbReference type="SAM" id="Phobius"/>
    </source>
</evidence>
<dbReference type="EMBL" id="JAGSOG010000186">
    <property type="protein sequence ID" value="MBR7837185.1"/>
    <property type="molecule type" value="Genomic_DNA"/>
</dbReference>
<dbReference type="Proteomes" id="UP000675781">
    <property type="component" value="Unassembled WGS sequence"/>
</dbReference>
<keyword evidence="1" id="KW-0812">Transmembrane</keyword>
<evidence type="ECO:0000313" key="3">
    <source>
        <dbReference type="Proteomes" id="UP000675781"/>
    </source>
</evidence>
<protein>
    <submittedName>
        <fullName evidence="2">Uncharacterized protein</fullName>
    </submittedName>
</protein>
<proteinExistence type="predicted"/>